<evidence type="ECO:0000256" key="9">
    <source>
        <dbReference type="ARBA" id="ARBA00048070"/>
    </source>
</evidence>
<dbReference type="Proteomes" id="UP000245341">
    <property type="component" value="Unplaced"/>
</dbReference>
<keyword evidence="12" id="KW-1185">Reference proteome</keyword>
<feature type="domain" description="Phosphofructokinase" evidence="11">
    <location>
        <begin position="121"/>
        <end position="194"/>
    </location>
</feature>
<dbReference type="GO" id="GO:0005524">
    <property type="term" value="F:ATP binding"/>
    <property type="evidence" value="ECO:0007669"/>
    <property type="project" value="TreeGrafter"/>
</dbReference>
<sequence length="624" mass="68049">MTAAVSLWGQQVWALCQSGWARAAHCLLGPNGKGAWPPARGCLAAGLRLGRSDGPLPPLLPPASRPQCLDLPRRLETLLAKLGDDFYLARGQFTWGEGPWICLLLKWFRCLRVFIFCFLQNRARKKRLNIIIVAEGAIDTQNKPITSEQIKELVVKQLGYDTRVTILGHVQRGGTPSAFDRILASRMGVEAVVALLQATPETPACVVSLSGNQAVRLPLVECVQMTQDVQRAMDERRFKDAVRLRGRSFESNLNTYKRLAIKLPDDQIVKSNCTVAIINVGAPAAGMNAAVRSAVRVGISDGHKMLAIYDGFEGFAKGQIKEIGWGDVGGWTGQGGSILGTKRTLPGKSLEDIAIQMRKHSINALLIIGGFEAYLGLLELSAARDKYEELCVPMVMVPATVSNNVPGSDFSIGADTALNTITDTCDRIKQSASGTKRRVFIIETMGGYCGYLANMGGLAAGADAAYIFEEPFDIRDLQSNVEHLTEKMKTTIQRGLVLRNESCSENYTTDFIYQLYSEEGKGVFDCRKNVLGHMQQGGAPSPFDRNFGTKISARAMQWISTKLKEAPGKGRERWLWVGTATPSGTTLHCYVAFKAVIQSDPKGSAFLLLLVGGGRHSVVQCRPP</sequence>
<protein>
    <submittedName>
        <fullName evidence="13">ATP-dependent 6-phosphofructokinase, platelet type</fullName>
    </submittedName>
</protein>
<evidence type="ECO:0000256" key="6">
    <source>
        <dbReference type="ARBA" id="ARBA00022777"/>
    </source>
</evidence>
<keyword evidence="6" id="KW-0418">Kinase</keyword>
<evidence type="ECO:0000256" key="2">
    <source>
        <dbReference type="ARBA" id="ARBA00004679"/>
    </source>
</evidence>
<evidence type="ECO:0000313" key="12">
    <source>
        <dbReference type="Proteomes" id="UP000245341"/>
    </source>
</evidence>
<dbReference type="GO" id="GO:0003872">
    <property type="term" value="F:6-phosphofructokinase activity"/>
    <property type="evidence" value="ECO:0007669"/>
    <property type="project" value="UniProtKB-EC"/>
</dbReference>
<dbReference type="SUPFAM" id="SSF53784">
    <property type="entry name" value="Phosphofructokinase"/>
    <property type="match status" value="2"/>
</dbReference>
<evidence type="ECO:0000256" key="4">
    <source>
        <dbReference type="ARBA" id="ARBA00022679"/>
    </source>
</evidence>
<evidence type="ECO:0000256" key="5">
    <source>
        <dbReference type="ARBA" id="ARBA00022723"/>
    </source>
</evidence>
<dbReference type="GeneID" id="102739782"/>
<dbReference type="Gene3D" id="3.40.50.450">
    <property type="match status" value="2"/>
</dbReference>
<dbReference type="GO" id="GO:0016020">
    <property type="term" value="C:membrane"/>
    <property type="evidence" value="ECO:0007669"/>
    <property type="project" value="TreeGrafter"/>
</dbReference>
<name>A0A7F8QE13_LEPWE</name>
<organism evidence="12 13">
    <name type="scientific">Leptonychotes weddellii</name>
    <name type="common">Weddell seal</name>
    <name type="synonym">Otaria weddellii</name>
    <dbReference type="NCBI Taxonomy" id="9713"/>
    <lineage>
        <taxon>Eukaryota</taxon>
        <taxon>Metazoa</taxon>
        <taxon>Chordata</taxon>
        <taxon>Craniata</taxon>
        <taxon>Vertebrata</taxon>
        <taxon>Euteleostomi</taxon>
        <taxon>Mammalia</taxon>
        <taxon>Eutheria</taxon>
        <taxon>Laurasiatheria</taxon>
        <taxon>Carnivora</taxon>
        <taxon>Caniformia</taxon>
        <taxon>Pinnipedia</taxon>
        <taxon>Phocidae</taxon>
        <taxon>Monachinae</taxon>
        <taxon>Lobodontini</taxon>
        <taxon>Leptonychotes</taxon>
    </lineage>
</organism>
<dbReference type="PROSITE" id="PS00433">
    <property type="entry name" value="PHOSPHOFRUCTOKINASE"/>
    <property type="match status" value="2"/>
</dbReference>
<dbReference type="FunFam" id="3.40.50.450:FF:000004">
    <property type="entry name" value="ATP-dependent 6-phosphofructokinase"/>
    <property type="match status" value="1"/>
</dbReference>
<keyword evidence="7" id="KW-0460">Magnesium</keyword>
<dbReference type="InterPro" id="IPR015912">
    <property type="entry name" value="Phosphofructokinase_CS"/>
</dbReference>
<dbReference type="GO" id="GO:0005945">
    <property type="term" value="C:6-phosphofructokinase complex"/>
    <property type="evidence" value="ECO:0007669"/>
    <property type="project" value="TreeGrafter"/>
</dbReference>
<dbReference type="GO" id="GO:0006002">
    <property type="term" value="P:fructose 6-phosphate metabolic process"/>
    <property type="evidence" value="ECO:0007669"/>
    <property type="project" value="InterPro"/>
</dbReference>
<evidence type="ECO:0000259" key="11">
    <source>
        <dbReference type="Pfam" id="PF00365"/>
    </source>
</evidence>
<evidence type="ECO:0000256" key="7">
    <source>
        <dbReference type="ARBA" id="ARBA00022842"/>
    </source>
</evidence>
<dbReference type="Pfam" id="PF00365">
    <property type="entry name" value="PFK"/>
    <property type="match status" value="2"/>
</dbReference>
<evidence type="ECO:0000256" key="8">
    <source>
        <dbReference type="ARBA" id="ARBA00023152"/>
    </source>
</evidence>
<comment type="pathway">
    <text evidence="2">Carbohydrate degradation; glycolysis; D-glyceraldehyde 3-phosphate and glycerone phosphate from D-glucose: step 3/4.</text>
</comment>
<keyword evidence="10" id="KW-0732">Signal</keyword>
<comment type="catalytic activity">
    <reaction evidence="9">
        <text>beta-D-fructose 6-phosphate + ATP = beta-D-fructose 1,6-bisphosphate + ADP + H(+)</text>
        <dbReference type="Rhea" id="RHEA:16109"/>
        <dbReference type="ChEBI" id="CHEBI:15378"/>
        <dbReference type="ChEBI" id="CHEBI:30616"/>
        <dbReference type="ChEBI" id="CHEBI:32966"/>
        <dbReference type="ChEBI" id="CHEBI:57634"/>
        <dbReference type="ChEBI" id="CHEBI:456216"/>
        <dbReference type="EC" id="2.7.1.11"/>
    </reaction>
</comment>
<comment type="cofactor">
    <cofactor evidence="1">
        <name>Mg(2+)</name>
        <dbReference type="ChEBI" id="CHEBI:18420"/>
    </cofactor>
</comment>
<keyword evidence="8" id="KW-0324">Glycolysis</keyword>
<dbReference type="FunFam" id="3.40.50.460:FF:000001">
    <property type="entry name" value="ATP-dependent 6-phosphofructokinase"/>
    <property type="match status" value="1"/>
</dbReference>
<keyword evidence="5" id="KW-0479">Metal-binding</keyword>
<dbReference type="GO" id="GO:0048029">
    <property type="term" value="F:monosaccharide binding"/>
    <property type="evidence" value="ECO:0007669"/>
    <property type="project" value="TreeGrafter"/>
</dbReference>
<accession>A0A7F8QE13</accession>
<dbReference type="GO" id="GO:0016208">
    <property type="term" value="F:AMP binding"/>
    <property type="evidence" value="ECO:0007669"/>
    <property type="project" value="TreeGrafter"/>
</dbReference>
<dbReference type="PANTHER" id="PTHR13697:SF5">
    <property type="entry name" value="ATP-DEPENDENT 6-PHOSPHOFRUCTOKINASE, PLATELET TYPE"/>
    <property type="match status" value="1"/>
</dbReference>
<dbReference type="InterPro" id="IPR000023">
    <property type="entry name" value="Phosphofructokinase_dom"/>
</dbReference>
<dbReference type="UniPathway" id="UPA00109">
    <property type="reaction ID" value="UER00182"/>
</dbReference>
<dbReference type="InterPro" id="IPR035966">
    <property type="entry name" value="PKF_sf"/>
</dbReference>
<reference evidence="13" key="1">
    <citation type="submission" date="2025-08" db="UniProtKB">
        <authorList>
            <consortium name="RefSeq"/>
        </authorList>
    </citation>
    <scope>IDENTIFICATION</scope>
    <source>
        <tissue evidence="13">Liver</tissue>
    </source>
</reference>
<dbReference type="PANTHER" id="PTHR13697">
    <property type="entry name" value="PHOSPHOFRUCTOKINASE"/>
    <property type="match status" value="1"/>
</dbReference>
<dbReference type="GO" id="GO:0030388">
    <property type="term" value="P:fructose 1,6-bisphosphate metabolic process"/>
    <property type="evidence" value="ECO:0007669"/>
    <property type="project" value="TreeGrafter"/>
</dbReference>
<dbReference type="Gene3D" id="3.40.50.460">
    <property type="entry name" value="Phosphofructokinase domain"/>
    <property type="match status" value="1"/>
</dbReference>
<feature type="domain" description="Phosphofructokinase" evidence="11">
    <location>
        <begin position="275"/>
        <end position="559"/>
    </location>
</feature>
<proteinExistence type="predicted"/>
<dbReference type="AlphaFoldDB" id="A0A7F8QE13"/>
<keyword evidence="3" id="KW-0963">Cytoplasm</keyword>
<gene>
    <name evidence="13" type="primary">LOC102739782</name>
</gene>
<keyword evidence="4" id="KW-0808">Transferase</keyword>
<dbReference type="OrthoDB" id="537915at2759"/>
<dbReference type="GO" id="GO:0042802">
    <property type="term" value="F:identical protein binding"/>
    <property type="evidence" value="ECO:0007669"/>
    <property type="project" value="TreeGrafter"/>
</dbReference>
<dbReference type="KEGG" id="lww:102739782"/>
<feature type="chain" id="PRO_5028951744" evidence="10">
    <location>
        <begin position="24"/>
        <end position="624"/>
    </location>
</feature>
<evidence type="ECO:0000256" key="10">
    <source>
        <dbReference type="SAM" id="SignalP"/>
    </source>
</evidence>
<dbReference type="InterPro" id="IPR022953">
    <property type="entry name" value="ATP_PFK"/>
</dbReference>
<dbReference type="GO" id="GO:0070095">
    <property type="term" value="F:fructose-6-phosphate binding"/>
    <property type="evidence" value="ECO:0007669"/>
    <property type="project" value="TreeGrafter"/>
</dbReference>
<feature type="signal peptide" evidence="10">
    <location>
        <begin position="1"/>
        <end position="23"/>
    </location>
</feature>
<dbReference type="RefSeq" id="XP_030878493.1">
    <property type="nucleotide sequence ID" value="XM_031022633.1"/>
</dbReference>
<dbReference type="PRINTS" id="PR00476">
    <property type="entry name" value="PHFRCTKINASE"/>
</dbReference>
<evidence type="ECO:0000313" key="13">
    <source>
        <dbReference type="RefSeq" id="XP_030878493.1"/>
    </source>
</evidence>
<evidence type="ECO:0000256" key="3">
    <source>
        <dbReference type="ARBA" id="ARBA00022490"/>
    </source>
</evidence>
<dbReference type="GO" id="GO:0061621">
    <property type="term" value="P:canonical glycolysis"/>
    <property type="evidence" value="ECO:0007669"/>
    <property type="project" value="TreeGrafter"/>
</dbReference>
<evidence type="ECO:0000256" key="1">
    <source>
        <dbReference type="ARBA" id="ARBA00001946"/>
    </source>
</evidence>
<dbReference type="FunFam" id="3.40.50.450:FF:000064">
    <property type="entry name" value="Phosphofructokinase, platelet b"/>
    <property type="match status" value="1"/>
</dbReference>
<dbReference type="GO" id="GO:0046872">
    <property type="term" value="F:metal ion binding"/>
    <property type="evidence" value="ECO:0007669"/>
    <property type="project" value="UniProtKB-KW"/>
</dbReference>